<evidence type="ECO:0000256" key="2">
    <source>
        <dbReference type="SAM" id="MobiDB-lite"/>
    </source>
</evidence>
<evidence type="ECO:0000256" key="1">
    <source>
        <dbReference type="RuleBase" id="RU365011"/>
    </source>
</evidence>
<gene>
    <name evidence="4" type="ORF">K457DRAFT_141982</name>
</gene>
<keyword evidence="1 4" id="KW-0378">Hydrolase</keyword>
<keyword evidence="1" id="KW-0813">Transport</keyword>
<comment type="function">
    <text evidence="1">Involved in inositol deacylation of GPI-anchored proteins which plays important roles in the quality control and ER-associated degradation of GPI-anchored proteins.</text>
</comment>
<keyword evidence="5" id="KW-1185">Reference proteome</keyword>
<keyword evidence="1" id="KW-0256">Endoplasmic reticulum</keyword>
<dbReference type="AlphaFoldDB" id="A0A197JIP1"/>
<feature type="compositionally biased region" description="Low complexity" evidence="2">
    <location>
        <begin position="41"/>
        <end position="57"/>
    </location>
</feature>
<dbReference type="EMBL" id="KV442095">
    <property type="protein sequence ID" value="OAQ24381.1"/>
    <property type="molecule type" value="Genomic_DNA"/>
</dbReference>
<dbReference type="SUPFAM" id="SSF53474">
    <property type="entry name" value="alpha/beta-Hydrolases"/>
    <property type="match status" value="1"/>
</dbReference>
<evidence type="ECO:0000313" key="4">
    <source>
        <dbReference type="EMBL" id="OAQ24381.1"/>
    </source>
</evidence>
<dbReference type="EC" id="3.1.-.-" evidence="1"/>
<accession>A0A197JIP1</accession>
<dbReference type="GO" id="GO:0015031">
    <property type="term" value="P:protein transport"/>
    <property type="evidence" value="ECO:0007669"/>
    <property type="project" value="UniProtKB-KW"/>
</dbReference>
<dbReference type="STRING" id="1314771.A0A197JIP1"/>
<protein>
    <recommendedName>
        <fullName evidence="1">GPI inositol-deacylase</fullName>
        <ecNumber evidence="1">3.1.-.-</ecNumber>
    </recommendedName>
</protein>
<dbReference type="Proteomes" id="UP000078512">
    <property type="component" value="Unassembled WGS sequence"/>
</dbReference>
<dbReference type="Gene3D" id="3.40.50.1820">
    <property type="entry name" value="alpha/beta hydrolase"/>
    <property type="match status" value="1"/>
</dbReference>
<dbReference type="Pfam" id="PF07819">
    <property type="entry name" value="PGAP1"/>
    <property type="match status" value="1"/>
</dbReference>
<dbReference type="OrthoDB" id="5592486at2759"/>
<feature type="compositionally biased region" description="Polar residues" evidence="2">
    <location>
        <begin position="73"/>
        <end position="95"/>
    </location>
</feature>
<feature type="domain" description="GPI inositol-deacylase PGAP1-like alpha/beta" evidence="3">
    <location>
        <begin position="214"/>
        <end position="263"/>
    </location>
</feature>
<feature type="region of interest" description="Disordered" evidence="2">
    <location>
        <begin position="41"/>
        <end position="116"/>
    </location>
</feature>
<organism evidence="4 5">
    <name type="scientific">Linnemannia elongata AG-77</name>
    <dbReference type="NCBI Taxonomy" id="1314771"/>
    <lineage>
        <taxon>Eukaryota</taxon>
        <taxon>Fungi</taxon>
        <taxon>Fungi incertae sedis</taxon>
        <taxon>Mucoromycota</taxon>
        <taxon>Mortierellomycotina</taxon>
        <taxon>Mortierellomycetes</taxon>
        <taxon>Mortierellales</taxon>
        <taxon>Mortierellaceae</taxon>
        <taxon>Linnemannia</taxon>
    </lineage>
</organism>
<dbReference type="PANTHER" id="PTHR11440">
    <property type="entry name" value="LECITHIN-CHOLESTEROL ACYLTRANSFERASE-RELATED"/>
    <property type="match status" value="1"/>
</dbReference>
<keyword evidence="1" id="KW-0472">Membrane</keyword>
<sequence length="458" mass="51203">MLMNTTSFLASHLRATISSAVNSTVSLTVALRSKIGFLGQQMTHQQDDSSSSSMRQQQHQHEQEYHRQDRSESLSSNTREYHQEQSTVSASTYNHQELEGSLPPPPSSRLTHEQYPSLQPWKNLDRRIKNFGLSMPVSTTYIAPRHPIVLCHGLFGFDKMGPENMPSLQIHYWNGIHKALTKLGAKVIVAGVPRTGAIRERAEDLHRILSATMEGSPVNFIAHSMGGLDSRYLISHIHDKNYHVESLTTFSTPHRGSPMMDWFRDYIGVGLLQQSEEEAMRKLGEEASRLAAVAAAAAVGTASTPEAKAAAAQEAAQHSRNMQAQAPLWSRFLIPFLDTPAYANLTTEYCTQVFNPNTPDDPRVAYYSYGASIPRLPIWAPLGFPWEVIRAKEGENDGLVSVASARWGKYIETVECDHWDLNNRWRLKIGYPSSKTGSPFDAVELYMSAATRLFHEGH</sequence>
<reference evidence="4 5" key="1">
    <citation type="submission" date="2016-05" db="EMBL/GenBank/DDBJ databases">
        <title>Genome sequencing reveals origins of a unique bacterial endosymbiosis in the earliest lineages of terrestrial Fungi.</title>
        <authorList>
            <consortium name="DOE Joint Genome Institute"/>
            <person name="Uehling J."/>
            <person name="Gryganskyi A."/>
            <person name="Hameed K."/>
            <person name="Tschaplinski T."/>
            <person name="Misztal P."/>
            <person name="Wu S."/>
            <person name="Desiro A."/>
            <person name="Vande Pol N."/>
            <person name="Du Z.-Y."/>
            <person name="Zienkiewicz A."/>
            <person name="Zienkiewicz K."/>
            <person name="Morin E."/>
            <person name="Tisserant E."/>
            <person name="Splivallo R."/>
            <person name="Hainaut M."/>
            <person name="Henrissat B."/>
            <person name="Ohm R."/>
            <person name="Kuo A."/>
            <person name="Yan J."/>
            <person name="Lipzen A."/>
            <person name="Nolan M."/>
            <person name="Labutti K."/>
            <person name="Barry K."/>
            <person name="Goldstein A."/>
            <person name="Labbe J."/>
            <person name="Schadt C."/>
            <person name="Tuskan G."/>
            <person name="Grigoriev I."/>
            <person name="Martin F."/>
            <person name="Vilgalys R."/>
            <person name="Bonito G."/>
        </authorList>
    </citation>
    <scope>NUCLEOTIDE SEQUENCE [LARGE SCALE GENOMIC DNA]</scope>
    <source>
        <strain evidence="4 5">AG-77</strain>
    </source>
</reference>
<dbReference type="InterPro" id="IPR029058">
    <property type="entry name" value="AB_hydrolase_fold"/>
</dbReference>
<keyword evidence="1" id="KW-0653">Protein transport</keyword>
<comment type="similarity">
    <text evidence="1">Belongs to the GPI inositol-deacylase family.</text>
</comment>
<dbReference type="GO" id="GO:0005789">
    <property type="term" value="C:endoplasmic reticulum membrane"/>
    <property type="evidence" value="ECO:0007669"/>
    <property type="project" value="UniProtKB-SubCell"/>
</dbReference>
<feature type="compositionally biased region" description="Basic and acidic residues" evidence="2">
    <location>
        <begin position="59"/>
        <end position="72"/>
    </location>
</feature>
<dbReference type="InterPro" id="IPR012908">
    <property type="entry name" value="PGAP1-ab_dom-like"/>
</dbReference>
<evidence type="ECO:0000259" key="3">
    <source>
        <dbReference type="Pfam" id="PF07819"/>
    </source>
</evidence>
<evidence type="ECO:0000313" key="5">
    <source>
        <dbReference type="Proteomes" id="UP000078512"/>
    </source>
</evidence>
<name>A0A197JIP1_9FUNG</name>
<comment type="subcellular location">
    <subcellularLocation>
        <location evidence="1">Endoplasmic reticulum membrane</location>
    </subcellularLocation>
</comment>
<dbReference type="GO" id="GO:0016788">
    <property type="term" value="F:hydrolase activity, acting on ester bonds"/>
    <property type="evidence" value="ECO:0007669"/>
    <property type="project" value="InterPro"/>
</dbReference>
<proteinExistence type="inferred from homology"/>